<comment type="caution">
    <text evidence="1">The sequence shown here is derived from an EMBL/GenBank/DDBJ whole genome shotgun (WGS) entry which is preliminary data.</text>
</comment>
<dbReference type="EMBL" id="JAFEKC020000022">
    <property type="protein sequence ID" value="KAK0507857.1"/>
    <property type="molecule type" value="Genomic_DNA"/>
</dbReference>
<gene>
    <name evidence="1" type="ORF">JMJ35_009746</name>
</gene>
<organism evidence="1 2">
    <name type="scientific">Cladonia borealis</name>
    <dbReference type="NCBI Taxonomy" id="184061"/>
    <lineage>
        <taxon>Eukaryota</taxon>
        <taxon>Fungi</taxon>
        <taxon>Dikarya</taxon>
        <taxon>Ascomycota</taxon>
        <taxon>Pezizomycotina</taxon>
        <taxon>Lecanoromycetes</taxon>
        <taxon>OSLEUM clade</taxon>
        <taxon>Lecanoromycetidae</taxon>
        <taxon>Lecanorales</taxon>
        <taxon>Lecanorineae</taxon>
        <taxon>Cladoniaceae</taxon>
        <taxon>Cladonia</taxon>
    </lineage>
</organism>
<accession>A0AA39QRI1</accession>
<sequence length="281" mass="31288">MHVLQDLVNNNKTARLRKWAQAYIKFGTQLIGAGSPDGNWGLVGTSIILATAQHKWREGVDISARGFAQFASIAYHRDVGESLHYGGREFLIDFDGCIWNGRRAENVARTVVLFSTHFAILETKDPRPIEYFSTVIAEYFEGFIGGSYEEQLFSGVNQACANEFGAISEGHDPPRLLLFLTAILQFAQRSGGKGQDRFLNMPPASCLLFCQNGPIAHRWLIGEAVPETMSALISRLKSGPKCWIIRMQYSLLLPVALQQTVKWHLDPFDGVDGMLDQILSP</sequence>
<protein>
    <submittedName>
        <fullName evidence="1">Uncharacterized protein</fullName>
    </submittedName>
</protein>
<dbReference type="AlphaFoldDB" id="A0AA39QRI1"/>
<evidence type="ECO:0000313" key="1">
    <source>
        <dbReference type="EMBL" id="KAK0507857.1"/>
    </source>
</evidence>
<dbReference type="Proteomes" id="UP001166286">
    <property type="component" value="Unassembled WGS sequence"/>
</dbReference>
<evidence type="ECO:0000313" key="2">
    <source>
        <dbReference type="Proteomes" id="UP001166286"/>
    </source>
</evidence>
<name>A0AA39QRI1_9LECA</name>
<reference evidence="1" key="1">
    <citation type="submission" date="2023-03" db="EMBL/GenBank/DDBJ databases">
        <title>Complete genome of Cladonia borealis.</title>
        <authorList>
            <person name="Park H."/>
        </authorList>
    </citation>
    <scope>NUCLEOTIDE SEQUENCE</scope>
    <source>
        <strain evidence="1">ANT050790</strain>
    </source>
</reference>
<proteinExistence type="predicted"/>
<keyword evidence="2" id="KW-1185">Reference proteome</keyword>